<gene>
    <name evidence="2" type="ORF">LTR16_003725</name>
</gene>
<sequence>MALAVLPQKAIFSTELYSFAPRYPPGDSQPQIARSNPSRDAYYFAQRLRQRYPEQCENVLPELSVASFKLCVYDYFDAWDIDLHGPEFLWNVIYRLARDNGNRVVSFATNWYEEHKIQVDSLRGPEEVETVQSQDVDLFFGQDVVNIHGELFLKHVLNHFAFVFKEEQKTAAIQKENSPKIVRTAAVIPYMDDLTVQKHRIPGDAGTRDEDDVRKSQTSKGQFVPTTRVARRNSMAPYMEVLIKNNPRSMLRKTFSVGPEGAYPESTPPLATYPHGDSQPHSDHTNVYESPDSQHSEEVALPQSSGPGSSRGCEAQTLEKPTVRGSATVPVTPVLAQFPQDVLEQAYDVTNVMQPHRFQKAQSHHQQEILGGPVLRFVSDPRHQSLNMSPTATIWMNQRMNHQGSRLSSQGWSDLINPPLRLYQGEETRNVLVHSHHMNNPAFSPNQVPTAYTYGQDDWSNKFESKSHSKAAGGSLRGRAGF</sequence>
<comment type="caution">
    <text evidence="2">The sequence shown here is derived from an EMBL/GenBank/DDBJ whole genome shotgun (WGS) entry which is preliminary data.</text>
</comment>
<organism evidence="2 3">
    <name type="scientific">Cryomyces antarcticus</name>
    <dbReference type="NCBI Taxonomy" id="329879"/>
    <lineage>
        <taxon>Eukaryota</taxon>
        <taxon>Fungi</taxon>
        <taxon>Dikarya</taxon>
        <taxon>Ascomycota</taxon>
        <taxon>Pezizomycotina</taxon>
        <taxon>Dothideomycetes</taxon>
        <taxon>Dothideomycetes incertae sedis</taxon>
        <taxon>Cryomyces</taxon>
    </lineage>
</organism>
<evidence type="ECO:0000313" key="2">
    <source>
        <dbReference type="EMBL" id="KAK5287575.1"/>
    </source>
</evidence>
<evidence type="ECO:0000313" key="3">
    <source>
        <dbReference type="Proteomes" id="UP001357485"/>
    </source>
</evidence>
<dbReference type="EMBL" id="JAVRRA010000421">
    <property type="protein sequence ID" value="KAK5287575.1"/>
    <property type="molecule type" value="Genomic_DNA"/>
</dbReference>
<accession>A0ABR0M6N3</accession>
<feature type="region of interest" description="Disordered" evidence="1">
    <location>
        <begin position="201"/>
        <end position="224"/>
    </location>
</feature>
<feature type="non-terminal residue" evidence="2">
    <location>
        <position position="482"/>
    </location>
</feature>
<proteinExistence type="predicted"/>
<name>A0ABR0M6N3_9PEZI</name>
<dbReference type="Proteomes" id="UP001357485">
    <property type="component" value="Unassembled WGS sequence"/>
</dbReference>
<feature type="region of interest" description="Disordered" evidence="1">
    <location>
        <begin position="253"/>
        <end position="321"/>
    </location>
</feature>
<keyword evidence="3" id="KW-1185">Reference proteome</keyword>
<feature type="compositionally biased region" description="Basic and acidic residues" evidence="1">
    <location>
        <begin position="206"/>
        <end position="215"/>
    </location>
</feature>
<protein>
    <submittedName>
        <fullName evidence="2">Uncharacterized protein</fullName>
    </submittedName>
</protein>
<feature type="compositionally biased region" description="Basic and acidic residues" evidence="1">
    <location>
        <begin position="278"/>
        <end position="298"/>
    </location>
</feature>
<evidence type="ECO:0000256" key="1">
    <source>
        <dbReference type="SAM" id="MobiDB-lite"/>
    </source>
</evidence>
<reference evidence="2 3" key="1">
    <citation type="submission" date="2023-08" db="EMBL/GenBank/DDBJ databases">
        <title>Black Yeasts Isolated from many extreme environments.</title>
        <authorList>
            <person name="Coleine C."/>
            <person name="Stajich J.E."/>
            <person name="Selbmann L."/>
        </authorList>
    </citation>
    <scope>NUCLEOTIDE SEQUENCE [LARGE SCALE GENOMIC DNA]</scope>
    <source>
        <strain evidence="2 3">CCFEE 536</strain>
    </source>
</reference>